<name>A0A0W1RPE7_9EURY</name>
<dbReference type="Pfam" id="PF04967">
    <property type="entry name" value="HTH_10"/>
    <property type="match status" value="1"/>
</dbReference>
<organism evidence="6 7">
    <name type="scientific">Haloferax profundi</name>
    <dbReference type="NCBI Taxonomy" id="1544718"/>
    <lineage>
        <taxon>Archaea</taxon>
        <taxon>Methanobacteriati</taxon>
        <taxon>Methanobacteriota</taxon>
        <taxon>Stenosarchaea group</taxon>
        <taxon>Halobacteria</taxon>
        <taxon>Halobacteriales</taxon>
        <taxon>Haloferacaceae</taxon>
        <taxon>Haloferax</taxon>
    </lineage>
</organism>
<reference evidence="6 7" key="1">
    <citation type="submission" date="2015-12" db="EMBL/GenBank/DDBJ databases">
        <title>Haloferax profundi sp. nov. isolated from the Discovery deep brine-seawater interface in the Red Sea.</title>
        <authorList>
            <person name="Zhang G."/>
            <person name="Stingl U."/>
            <person name="Rashid M."/>
        </authorList>
    </citation>
    <scope>NUCLEOTIDE SEQUENCE [LARGE SCALE GENOMIC DNA]</scope>
    <source>
        <strain evidence="6 7">SB29</strain>
    </source>
</reference>
<evidence type="ECO:0000259" key="3">
    <source>
        <dbReference type="Pfam" id="PF04967"/>
    </source>
</evidence>
<dbReference type="InterPro" id="IPR029016">
    <property type="entry name" value="GAF-like_dom_sf"/>
</dbReference>
<feature type="domain" description="GAF" evidence="4">
    <location>
        <begin position="14"/>
        <end position="89"/>
    </location>
</feature>
<dbReference type="Pfam" id="PF15915">
    <property type="entry name" value="BAT"/>
    <property type="match status" value="1"/>
</dbReference>
<keyword evidence="7" id="KW-1185">Reference proteome</keyword>
<evidence type="ECO:0008006" key="8">
    <source>
        <dbReference type="Google" id="ProtNLM"/>
    </source>
</evidence>
<dbReference type="InterPro" id="IPR031803">
    <property type="entry name" value="BAT_GAF/HTH-assoc"/>
</dbReference>
<evidence type="ECO:0000256" key="2">
    <source>
        <dbReference type="ARBA" id="ARBA00023163"/>
    </source>
</evidence>
<dbReference type="RefSeq" id="WP_058573284.1">
    <property type="nucleotide sequence ID" value="NZ_LOPV01000534.1"/>
</dbReference>
<evidence type="ECO:0000256" key="1">
    <source>
        <dbReference type="ARBA" id="ARBA00023015"/>
    </source>
</evidence>
<dbReference type="PANTHER" id="PTHR34236">
    <property type="entry name" value="DIMETHYL SULFOXIDE REDUCTASE TRANSCRIPTIONAL ACTIVATOR"/>
    <property type="match status" value="1"/>
</dbReference>
<feature type="domain" description="HTH bat-type" evidence="3">
    <location>
        <begin position="255"/>
        <end position="306"/>
    </location>
</feature>
<feature type="domain" description="Bacterioopsin transcriptional activator GAF and HTH associated" evidence="5">
    <location>
        <begin position="101"/>
        <end position="248"/>
    </location>
</feature>
<proteinExistence type="predicted"/>
<dbReference type="OrthoDB" id="234125at2157"/>
<accession>A0A0W1RPE7</accession>
<evidence type="ECO:0000259" key="5">
    <source>
        <dbReference type="Pfam" id="PF15915"/>
    </source>
</evidence>
<sequence>MRAEDTTPCTVESGSGLPANEALEAIESVGEDMPDHSESPARGSWTSIPLVYGQTVYGAIALHTHRESGFGERELDVLDELGETIGHALTSIERTHLLVSDTKIEIDIHSTDSDALLVVLSDTTDSAWTLNGLIPARKGDLTAYLSTQDNDVGTDKAMTHSGVSEVRQLSTDDGTTLEVQASHGTLAHSFVEYGANVRTATAADGRCQMTVELSPGTNVRAVVERVQDEFPETELLAKRDVEPTDHDAIPSETDMTDRQREALEAAFRAGYFDWPRDSTAEEVAASLDISSATLHGHLRKAENRLLDAFFGD</sequence>
<dbReference type="Pfam" id="PF13185">
    <property type="entry name" value="GAF_2"/>
    <property type="match status" value="1"/>
</dbReference>
<gene>
    <name evidence="6" type="ORF">AUR66_18805</name>
</gene>
<keyword evidence="1" id="KW-0805">Transcription regulation</keyword>
<dbReference type="SUPFAM" id="SSF55781">
    <property type="entry name" value="GAF domain-like"/>
    <property type="match status" value="1"/>
</dbReference>
<dbReference type="Proteomes" id="UP000053157">
    <property type="component" value="Unassembled WGS sequence"/>
</dbReference>
<comment type="caution">
    <text evidence="6">The sequence shown here is derived from an EMBL/GenBank/DDBJ whole genome shotgun (WGS) entry which is preliminary data.</text>
</comment>
<dbReference type="InterPro" id="IPR003018">
    <property type="entry name" value="GAF"/>
</dbReference>
<dbReference type="InterPro" id="IPR007050">
    <property type="entry name" value="HTH_bacterioopsin"/>
</dbReference>
<evidence type="ECO:0000313" key="6">
    <source>
        <dbReference type="EMBL" id="KTG15468.1"/>
    </source>
</evidence>
<protein>
    <recommendedName>
        <fullName evidence="8">Bacterio-opsin activator</fullName>
    </recommendedName>
</protein>
<dbReference type="PANTHER" id="PTHR34236:SF1">
    <property type="entry name" value="DIMETHYL SULFOXIDE REDUCTASE TRANSCRIPTIONAL ACTIVATOR"/>
    <property type="match status" value="1"/>
</dbReference>
<evidence type="ECO:0000259" key="4">
    <source>
        <dbReference type="Pfam" id="PF13185"/>
    </source>
</evidence>
<evidence type="ECO:0000313" key="7">
    <source>
        <dbReference type="Proteomes" id="UP000053157"/>
    </source>
</evidence>
<dbReference type="AlphaFoldDB" id="A0A0W1RPE7"/>
<dbReference type="Gene3D" id="3.30.450.40">
    <property type="match status" value="1"/>
</dbReference>
<dbReference type="EMBL" id="LOPV01000534">
    <property type="protein sequence ID" value="KTG15468.1"/>
    <property type="molecule type" value="Genomic_DNA"/>
</dbReference>
<keyword evidence="2" id="KW-0804">Transcription</keyword>